<organism evidence="8 9">
    <name type="scientific">Catenovulum sediminis</name>
    <dbReference type="NCBI Taxonomy" id="1740262"/>
    <lineage>
        <taxon>Bacteria</taxon>
        <taxon>Pseudomonadati</taxon>
        <taxon>Pseudomonadota</taxon>
        <taxon>Gammaproteobacteria</taxon>
        <taxon>Alteromonadales</taxon>
        <taxon>Alteromonadaceae</taxon>
        <taxon>Catenovulum</taxon>
    </lineage>
</organism>
<keyword evidence="3 6" id="KW-0808">Transferase</keyword>
<dbReference type="Pfam" id="PF05175">
    <property type="entry name" value="MTS"/>
    <property type="match status" value="1"/>
</dbReference>
<feature type="domain" description="Methyltransferase small" evidence="7">
    <location>
        <begin position="37"/>
        <end position="139"/>
    </location>
</feature>
<dbReference type="InterPro" id="IPR022882">
    <property type="entry name" value="tRNA_adenine-N6_MeTrfase"/>
</dbReference>
<keyword evidence="1 6" id="KW-0963">Cytoplasm</keyword>
<dbReference type="GO" id="GO:0008168">
    <property type="term" value="F:methyltransferase activity"/>
    <property type="evidence" value="ECO:0007669"/>
    <property type="project" value="UniProtKB-KW"/>
</dbReference>
<evidence type="ECO:0000313" key="9">
    <source>
        <dbReference type="Proteomes" id="UP001467690"/>
    </source>
</evidence>
<sequence length="236" mass="27040">MAQFRCKQFLVEQKHCGMKVSTDSLILGSWSNASCLPAGSVLDIGAGTGILSLMLAQKTADNVEIHAVEIEKNAILDCQKNFYQSKWSQRLRLLHTDIKALATDNKYQWIISNPPYYTAGQKFETQRMLARHQQELTFQQLLTCVSALITQQGSAEFILPYANLDCFVKEASKLELHLVARLNVKTVEDKNEYKLACLRFSKNKTEYSQDELVIYQQNKQYTKAYKALCQPYYLNF</sequence>
<comment type="subcellular location">
    <subcellularLocation>
        <location evidence="6">Cytoplasm</location>
    </subcellularLocation>
</comment>
<dbReference type="Proteomes" id="UP001467690">
    <property type="component" value="Unassembled WGS sequence"/>
</dbReference>
<dbReference type="InterPro" id="IPR002052">
    <property type="entry name" value="DNA_methylase_N6_adenine_CS"/>
</dbReference>
<name>A0ABV1RM41_9ALTE</name>
<evidence type="ECO:0000256" key="4">
    <source>
        <dbReference type="ARBA" id="ARBA00022691"/>
    </source>
</evidence>
<evidence type="ECO:0000256" key="3">
    <source>
        <dbReference type="ARBA" id="ARBA00022679"/>
    </source>
</evidence>
<evidence type="ECO:0000256" key="1">
    <source>
        <dbReference type="ARBA" id="ARBA00022490"/>
    </source>
</evidence>
<evidence type="ECO:0000256" key="5">
    <source>
        <dbReference type="ARBA" id="ARBA00022694"/>
    </source>
</evidence>
<evidence type="ECO:0000313" key="8">
    <source>
        <dbReference type="EMBL" id="MER2493964.1"/>
    </source>
</evidence>
<keyword evidence="5 6" id="KW-0819">tRNA processing</keyword>
<accession>A0ABV1RM41</accession>
<dbReference type="InterPro" id="IPR007848">
    <property type="entry name" value="Small_mtfrase_dom"/>
</dbReference>
<dbReference type="PANTHER" id="PTHR47739">
    <property type="entry name" value="TRNA1(VAL) (ADENINE(37)-N6)-METHYLTRANSFERASE"/>
    <property type="match status" value="1"/>
</dbReference>
<keyword evidence="4 6" id="KW-0949">S-adenosyl-L-methionine</keyword>
<evidence type="ECO:0000259" key="7">
    <source>
        <dbReference type="Pfam" id="PF05175"/>
    </source>
</evidence>
<dbReference type="HAMAP" id="MF_01872">
    <property type="entry name" value="tRNA_methyltr_YfiC"/>
    <property type="match status" value="1"/>
</dbReference>
<dbReference type="InterPro" id="IPR029063">
    <property type="entry name" value="SAM-dependent_MTases_sf"/>
</dbReference>
<dbReference type="RefSeq" id="WP_350402987.1">
    <property type="nucleotide sequence ID" value="NZ_JBELOE010000280.1"/>
</dbReference>
<dbReference type="PANTHER" id="PTHR47739:SF1">
    <property type="entry name" value="TRNA1(VAL) (ADENINE(37)-N6)-METHYLTRANSFERASE"/>
    <property type="match status" value="1"/>
</dbReference>
<dbReference type="PROSITE" id="PS00092">
    <property type="entry name" value="N6_MTASE"/>
    <property type="match status" value="1"/>
</dbReference>
<gene>
    <name evidence="8" type="ORF">ABS311_18985</name>
</gene>
<dbReference type="Gene3D" id="3.40.50.150">
    <property type="entry name" value="Vaccinia Virus protein VP39"/>
    <property type="match status" value="1"/>
</dbReference>
<keyword evidence="2 6" id="KW-0489">Methyltransferase</keyword>
<comment type="function">
    <text evidence="6">Specifically methylates the adenine in position 37 of tRNA(1)(Val) (anticodon cmo5UAC).</text>
</comment>
<dbReference type="SUPFAM" id="SSF53335">
    <property type="entry name" value="S-adenosyl-L-methionine-dependent methyltransferases"/>
    <property type="match status" value="1"/>
</dbReference>
<dbReference type="EMBL" id="JBELOE010000280">
    <property type="protein sequence ID" value="MER2493964.1"/>
    <property type="molecule type" value="Genomic_DNA"/>
</dbReference>
<protein>
    <recommendedName>
        <fullName evidence="6">tRNA1(Val) (adenine(37)-N6)-methyltransferase</fullName>
        <ecNumber evidence="6">2.1.1.223</ecNumber>
    </recommendedName>
    <alternativeName>
        <fullName evidence="6">tRNA m6A37 methyltransferase</fullName>
    </alternativeName>
</protein>
<comment type="catalytic activity">
    <reaction evidence="6">
        <text>adenosine(37) in tRNA1(Val) + S-adenosyl-L-methionine = N(6)-methyladenosine(37) in tRNA1(Val) + S-adenosyl-L-homocysteine + H(+)</text>
        <dbReference type="Rhea" id="RHEA:43160"/>
        <dbReference type="Rhea" id="RHEA-COMP:10369"/>
        <dbReference type="Rhea" id="RHEA-COMP:10370"/>
        <dbReference type="ChEBI" id="CHEBI:15378"/>
        <dbReference type="ChEBI" id="CHEBI:57856"/>
        <dbReference type="ChEBI" id="CHEBI:59789"/>
        <dbReference type="ChEBI" id="CHEBI:74411"/>
        <dbReference type="ChEBI" id="CHEBI:74449"/>
        <dbReference type="EC" id="2.1.1.223"/>
    </reaction>
</comment>
<comment type="caution">
    <text evidence="8">The sequence shown here is derived from an EMBL/GenBank/DDBJ whole genome shotgun (WGS) entry which is preliminary data.</text>
</comment>
<evidence type="ECO:0000256" key="6">
    <source>
        <dbReference type="HAMAP-Rule" id="MF_01872"/>
    </source>
</evidence>
<evidence type="ECO:0000256" key="2">
    <source>
        <dbReference type="ARBA" id="ARBA00022603"/>
    </source>
</evidence>
<comment type="similarity">
    <text evidence="6">Belongs to the methyltransferase superfamily. tRNA (adenine-N(6)-)-methyltransferase family.</text>
</comment>
<reference evidence="8 9" key="1">
    <citation type="submission" date="2024-06" db="EMBL/GenBank/DDBJ databases">
        <authorList>
            <person name="Chen R.Y."/>
        </authorList>
    </citation>
    <scope>NUCLEOTIDE SEQUENCE [LARGE SCALE GENOMIC DNA]</scope>
    <source>
        <strain evidence="8 9">D2</strain>
    </source>
</reference>
<dbReference type="InterPro" id="IPR050210">
    <property type="entry name" value="tRNA_Adenine-N(6)_MTase"/>
</dbReference>
<dbReference type="GO" id="GO:0032259">
    <property type="term" value="P:methylation"/>
    <property type="evidence" value="ECO:0007669"/>
    <property type="project" value="UniProtKB-KW"/>
</dbReference>
<keyword evidence="9" id="KW-1185">Reference proteome</keyword>
<proteinExistence type="inferred from homology"/>
<dbReference type="EC" id="2.1.1.223" evidence="6"/>
<dbReference type="CDD" id="cd02440">
    <property type="entry name" value="AdoMet_MTases"/>
    <property type="match status" value="1"/>
</dbReference>